<dbReference type="STRING" id="32264.T1KMN8"/>
<dbReference type="PANTHER" id="PTHR45620:SF32">
    <property type="entry name" value="DIURETIC HORMONE 31 RECEPTOR, ISOFORM C"/>
    <property type="match status" value="1"/>
</dbReference>
<dbReference type="InterPro" id="IPR017981">
    <property type="entry name" value="GPCR_2-like_7TM"/>
</dbReference>
<keyword evidence="3" id="KW-1003">Cell membrane</keyword>
<evidence type="ECO:0000256" key="4">
    <source>
        <dbReference type="ARBA" id="ARBA00022692"/>
    </source>
</evidence>
<evidence type="ECO:0000256" key="9">
    <source>
        <dbReference type="ARBA" id="ARBA00023180"/>
    </source>
</evidence>
<feature type="transmembrane region" description="Helical" evidence="11">
    <location>
        <begin position="188"/>
        <end position="208"/>
    </location>
</feature>
<sequence>MFSSSFTSSFSPSSSSQPLAQLATATTTLSSSLSSLSSFASPSENLTSIDDPLIKEYEKCKQGVLSNPPSDPSLKYCPRTFDGWGCWNDTPPGQTAYIPCPMAVFGFRSDRFAFKICLEDGTWFRHPVTNKTWSNYTTCIDKDDLKFRQAVNNLYIIGYSISVLALIISLIIFLSFKSLKCTRITIHKNLFISFIINNLMWIMWYTLVVSNVEVVQSNRWYCQMLHVVVNYFLLANYSWTFCEGLYLHTLLVVAFVAEEKIMKWFYVIGWGIPLIFIGFYAGFRGLSSNGKTNYCWIDESAYSWWYTGPVLVSFVLNLFFLVNIVRVLVTKMRAVNSPDAHQTRKAVKATLILLPLLGLHFLVTPFRPPEGTHAEEVYEIVAALVASLQGLCVAILFCFCNGEVMNALRSFISKQMLMRSKDPFSNRLRSTIV</sequence>
<evidence type="ECO:0000259" key="12">
    <source>
        <dbReference type="PROSITE" id="PS50227"/>
    </source>
</evidence>
<dbReference type="PROSITE" id="PS50261">
    <property type="entry name" value="G_PROTEIN_RECEP_F2_4"/>
    <property type="match status" value="1"/>
</dbReference>
<protein>
    <recommendedName>
        <fullName evidence="16">Calcitonin receptor</fullName>
    </recommendedName>
</protein>
<dbReference type="GO" id="GO:0008528">
    <property type="term" value="F:G protein-coupled peptide receptor activity"/>
    <property type="evidence" value="ECO:0007669"/>
    <property type="project" value="TreeGrafter"/>
</dbReference>
<dbReference type="Gene3D" id="1.20.1070.10">
    <property type="entry name" value="Rhodopsin 7-helix transmembrane proteins"/>
    <property type="match status" value="1"/>
</dbReference>
<evidence type="ECO:0000313" key="15">
    <source>
        <dbReference type="Proteomes" id="UP000015104"/>
    </source>
</evidence>
<keyword evidence="6" id="KW-0297">G-protein coupled receptor</keyword>
<dbReference type="GO" id="GO:0007166">
    <property type="term" value="P:cell surface receptor signaling pathway"/>
    <property type="evidence" value="ECO:0007669"/>
    <property type="project" value="InterPro"/>
</dbReference>
<dbReference type="SMART" id="SM00008">
    <property type="entry name" value="HormR"/>
    <property type="match status" value="1"/>
</dbReference>
<dbReference type="Gene3D" id="4.10.1240.10">
    <property type="entry name" value="GPCR, family 2, extracellular hormone receptor domain"/>
    <property type="match status" value="1"/>
</dbReference>
<dbReference type="Pfam" id="PF00002">
    <property type="entry name" value="7tm_2"/>
    <property type="match status" value="1"/>
</dbReference>
<keyword evidence="4 11" id="KW-0812">Transmembrane</keyword>
<dbReference type="InterPro" id="IPR000832">
    <property type="entry name" value="GPCR_2_secretin-like"/>
</dbReference>
<feature type="transmembrane region" description="Helical" evidence="11">
    <location>
        <begin position="303"/>
        <end position="325"/>
    </location>
</feature>
<feature type="domain" description="G-protein coupled receptors family 2 profile 2" evidence="13">
    <location>
        <begin position="151"/>
        <end position="401"/>
    </location>
</feature>
<dbReference type="EMBL" id="CAEY01000248">
    <property type="status" value="NOT_ANNOTATED_CDS"/>
    <property type="molecule type" value="Genomic_DNA"/>
</dbReference>
<accession>T1KMN8</accession>
<dbReference type="GO" id="GO:0005886">
    <property type="term" value="C:plasma membrane"/>
    <property type="evidence" value="ECO:0007669"/>
    <property type="project" value="UniProtKB-SubCell"/>
</dbReference>
<evidence type="ECO:0000256" key="7">
    <source>
        <dbReference type="ARBA" id="ARBA00023136"/>
    </source>
</evidence>
<dbReference type="InterPro" id="IPR017983">
    <property type="entry name" value="GPCR_2_secretin-like_CS"/>
</dbReference>
<dbReference type="CDD" id="cd15260">
    <property type="entry name" value="7tmB1_NPR_B4_insect-like"/>
    <property type="match status" value="1"/>
</dbReference>
<keyword evidence="10" id="KW-0807">Transducer</keyword>
<evidence type="ECO:0000256" key="3">
    <source>
        <dbReference type="ARBA" id="ARBA00022475"/>
    </source>
</evidence>
<dbReference type="Pfam" id="PF02793">
    <property type="entry name" value="HRM"/>
    <property type="match status" value="1"/>
</dbReference>
<dbReference type="eggNOG" id="KOG4564">
    <property type="taxonomic scope" value="Eukaryota"/>
</dbReference>
<evidence type="ECO:0000259" key="13">
    <source>
        <dbReference type="PROSITE" id="PS50261"/>
    </source>
</evidence>
<feature type="transmembrane region" description="Helical" evidence="11">
    <location>
        <begin position="264"/>
        <end position="283"/>
    </location>
</feature>
<dbReference type="SUPFAM" id="SSF111418">
    <property type="entry name" value="Hormone receptor domain"/>
    <property type="match status" value="1"/>
</dbReference>
<keyword evidence="15" id="KW-1185">Reference proteome</keyword>
<dbReference type="PANTHER" id="PTHR45620">
    <property type="entry name" value="PDF RECEPTOR-LIKE PROTEIN-RELATED"/>
    <property type="match status" value="1"/>
</dbReference>
<dbReference type="PRINTS" id="PR00249">
    <property type="entry name" value="GPCRSECRETIN"/>
</dbReference>
<dbReference type="PROSITE" id="PS00649">
    <property type="entry name" value="G_PROTEIN_RECEP_F2_1"/>
    <property type="match status" value="1"/>
</dbReference>
<keyword evidence="5 11" id="KW-1133">Transmembrane helix</keyword>
<feature type="domain" description="G-protein coupled receptors family 2 profile 1" evidence="12">
    <location>
        <begin position="59"/>
        <end position="143"/>
    </location>
</feature>
<feature type="transmembrane region" description="Helical" evidence="11">
    <location>
        <begin position="346"/>
        <end position="366"/>
    </location>
</feature>
<dbReference type="SUPFAM" id="SSF81321">
    <property type="entry name" value="Family A G protein-coupled receptor-like"/>
    <property type="match status" value="1"/>
</dbReference>
<feature type="transmembrane region" description="Helical" evidence="11">
    <location>
        <begin position="228"/>
        <end position="257"/>
    </location>
</feature>
<evidence type="ECO:0000256" key="11">
    <source>
        <dbReference type="SAM" id="Phobius"/>
    </source>
</evidence>
<dbReference type="EnsemblMetazoa" id="tetur15g02300.1">
    <property type="protein sequence ID" value="tetur15g02300.1"/>
    <property type="gene ID" value="tetur15g02300"/>
</dbReference>
<evidence type="ECO:0000256" key="8">
    <source>
        <dbReference type="ARBA" id="ARBA00023170"/>
    </source>
</evidence>
<dbReference type="InterPro" id="IPR050332">
    <property type="entry name" value="GPCR_2"/>
</dbReference>
<feature type="transmembrane region" description="Helical" evidence="11">
    <location>
        <begin position="154"/>
        <end position="176"/>
    </location>
</feature>
<evidence type="ECO:0000313" key="14">
    <source>
        <dbReference type="EnsemblMetazoa" id="tetur15g02300.1"/>
    </source>
</evidence>
<proteinExistence type="inferred from homology"/>
<evidence type="ECO:0000256" key="5">
    <source>
        <dbReference type="ARBA" id="ARBA00022989"/>
    </source>
</evidence>
<comment type="similarity">
    <text evidence="2">Belongs to the G-protein coupled receptor 2 family.</text>
</comment>
<evidence type="ECO:0000256" key="2">
    <source>
        <dbReference type="ARBA" id="ARBA00005314"/>
    </source>
</evidence>
<reference evidence="15" key="1">
    <citation type="submission" date="2011-08" db="EMBL/GenBank/DDBJ databases">
        <authorList>
            <person name="Rombauts S."/>
        </authorList>
    </citation>
    <scope>NUCLEOTIDE SEQUENCE</scope>
    <source>
        <strain evidence="15">London</strain>
    </source>
</reference>
<keyword evidence="8" id="KW-0675">Receptor</keyword>
<keyword evidence="9" id="KW-0325">Glycoprotein</keyword>
<dbReference type="AlphaFoldDB" id="T1KMN8"/>
<dbReference type="HOGENOM" id="CLU_002753_4_2_1"/>
<reference evidence="14" key="2">
    <citation type="submission" date="2015-06" db="UniProtKB">
        <authorList>
            <consortium name="EnsemblMetazoa"/>
        </authorList>
    </citation>
    <scope>IDENTIFICATION</scope>
</reference>
<evidence type="ECO:0000256" key="10">
    <source>
        <dbReference type="ARBA" id="ARBA00023224"/>
    </source>
</evidence>
<dbReference type="InterPro" id="IPR036445">
    <property type="entry name" value="GPCR_2_extracell_dom_sf"/>
</dbReference>
<evidence type="ECO:0000256" key="1">
    <source>
        <dbReference type="ARBA" id="ARBA00004651"/>
    </source>
</evidence>
<organism evidence="14 15">
    <name type="scientific">Tetranychus urticae</name>
    <name type="common">Two-spotted spider mite</name>
    <dbReference type="NCBI Taxonomy" id="32264"/>
    <lineage>
        <taxon>Eukaryota</taxon>
        <taxon>Metazoa</taxon>
        <taxon>Ecdysozoa</taxon>
        <taxon>Arthropoda</taxon>
        <taxon>Chelicerata</taxon>
        <taxon>Arachnida</taxon>
        <taxon>Acari</taxon>
        <taxon>Acariformes</taxon>
        <taxon>Trombidiformes</taxon>
        <taxon>Prostigmata</taxon>
        <taxon>Eleutherengona</taxon>
        <taxon>Raphignathae</taxon>
        <taxon>Tetranychoidea</taxon>
        <taxon>Tetranychidae</taxon>
        <taxon>Tetranychus</taxon>
    </lineage>
</organism>
<dbReference type="Proteomes" id="UP000015104">
    <property type="component" value="Unassembled WGS sequence"/>
</dbReference>
<name>T1KMN8_TETUR</name>
<dbReference type="GO" id="GO:0007188">
    <property type="term" value="P:adenylate cyclase-modulating G protein-coupled receptor signaling pathway"/>
    <property type="evidence" value="ECO:0007669"/>
    <property type="project" value="TreeGrafter"/>
</dbReference>
<dbReference type="PROSITE" id="PS50227">
    <property type="entry name" value="G_PROTEIN_RECEP_F2_3"/>
    <property type="match status" value="1"/>
</dbReference>
<dbReference type="InterPro" id="IPR001879">
    <property type="entry name" value="GPCR_2_extracellular_dom"/>
</dbReference>
<comment type="subcellular location">
    <subcellularLocation>
        <location evidence="1">Cell membrane</location>
        <topology evidence="1">Multi-pass membrane protein</topology>
    </subcellularLocation>
</comment>
<feature type="transmembrane region" description="Helical" evidence="11">
    <location>
        <begin position="378"/>
        <end position="400"/>
    </location>
</feature>
<evidence type="ECO:0000256" key="6">
    <source>
        <dbReference type="ARBA" id="ARBA00023040"/>
    </source>
</evidence>
<evidence type="ECO:0008006" key="16">
    <source>
        <dbReference type="Google" id="ProtNLM"/>
    </source>
</evidence>
<keyword evidence="7 11" id="KW-0472">Membrane</keyword>